<evidence type="ECO:0000313" key="2">
    <source>
        <dbReference type="EMBL" id="PWN02928.1"/>
    </source>
</evidence>
<sequence>MNRLLRVELTRVLCRRAVLVLLAAAIVVPAVIGVARVLNTREPSAEEVARAEQLIAEERDTRWAKRELASCQKDPAEYFGGDVPEGDLEQACLEWIGLSLDNYLYVDRLELAEERDEGAGFAVVVVLAILMMLAGTTFAGHDWASGSVSNQLLFEPRRPLVWTAKGVVVTAVAGVFSAAVLTVYWLLLYAVVTARDAGLGDGVLLDCLQSGWRGAGVAAAAALAGYSLTMLFRSTVAALGVLLAASVAGGIVLAVLGVDPVWNPGLNIGAVIRDGMPYWTEGPCPNLDDGVTYGGDVCEVEKTLSLGRAVLFLGTMLVVFIAASLASFRRRDVP</sequence>
<keyword evidence="1" id="KW-0812">Transmembrane</keyword>
<organism evidence="2 3">
    <name type="scientific">Nocardioides silvaticus</name>
    <dbReference type="NCBI Taxonomy" id="2201891"/>
    <lineage>
        <taxon>Bacteria</taxon>
        <taxon>Bacillati</taxon>
        <taxon>Actinomycetota</taxon>
        <taxon>Actinomycetes</taxon>
        <taxon>Propionibacteriales</taxon>
        <taxon>Nocardioidaceae</taxon>
        <taxon>Nocardioides</taxon>
    </lineage>
</organism>
<feature type="transmembrane region" description="Helical" evidence="1">
    <location>
        <begin position="160"/>
        <end position="191"/>
    </location>
</feature>
<feature type="transmembrane region" description="Helical" evidence="1">
    <location>
        <begin position="236"/>
        <end position="258"/>
    </location>
</feature>
<keyword evidence="3" id="KW-1185">Reference proteome</keyword>
<feature type="transmembrane region" description="Helical" evidence="1">
    <location>
        <begin position="309"/>
        <end position="328"/>
    </location>
</feature>
<reference evidence="2 3" key="1">
    <citation type="submission" date="2018-05" db="EMBL/GenBank/DDBJ databases">
        <title>Nocardioides silvaticus genome.</title>
        <authorList>
            <person name="Li C."/>
            <person name="Wang G."/>
        </authorList>
    </citation>
    <scope>NUCLEOTIDE SEQUENCE [LARGE SCALE GENOMIC DNA]</scope>
    <source>
        <strain evidence="2 3">CCTCC AB 2018079</strain>
    </source>
</reference>
<accession>A0A316TGK4</accession>
<dbReference type="OrthoDB" id="3819831at2"/>
<proteinExistence type="predicted"/>
<protein>
    <recommendedName>
        <fullName evidence="4">ABC transporter permease</fullName>
    </recommendedName>
</protein>
<gene>
    <name evidence="2" type="ORF">DJ010_11105</name>
</gene>
<keyword evidence="1" id="KW-1133">Transmembrane helix</keyword>
<comment type="caution">
    <text evidence="2">The sequence shown here is derived from an EMBL/GenBank/DDBJ whole genome shotgun (WGS) entry which is preliminary data.</text>
</comment>
<feature type="transmembrane region" description="Helical" evidence="1">
    <location>
        <begin position="12"/>
        <end position="35"/>
    </location>
</feature>
<evidence type="ECO:0008006" key="4">
    <source>
        <dbReference type="Google" id="ProtNLM"/>
    </source>
</evidence>
<evidence type="ECO:0000313" key="3">
    <source>
        <dbReference type="Proteomes" id="UP000245507"/>
    </source>
</evidence>
<dbReference type="Proteomes" id="UP000245507">
    <property type="component" value="Unassembled WGS sequence"/>
</dbReference>
<dbReference type="AlphaFoldDB" id="A0A316TGK4"/>
<dbReference type="RefSeq" id="WP_109693730.1">
    <property type="nucleotide sequence ID" value="NZ_QGDD01000004.1"/>
</dbReference>
<feature type="transmembrane region" description="Helical" evidence="1">
    <location>
        <begin position="211"/>
        <end position="229"/>
    </location>
</feature>
<dbReference type="EMBL" id="QGDD01000004">
    <property type="protein sequence ID" value="PWN02928.1"/>
    <property type="molecule type" value="Genomic_DNA"/>
</dbReference>
<feature type="transmembrane region" description="Helical" evidence="1">
    <location>
        <begin position="119"/>
        <end position="139"/>
    </location>
</feature>
<evidence type="ECO:0000256" key="1">
    <source>
        <dbReference type="SAM" id="Phobius"/>
    </source>
</evidence>
<keyword evidence="1" id="KW-0472">Membrane</keyword>
<name>A0A316TGK4_9ACTN</name>